<evidence type="ECO:0000256" key="1">
    <source>
        <dbReference type="ARBA" id="ARBA00010646"/>
    </source>
</evidence>
<proteinExistence type="inferred from homology"/>
<comment type="similarity">
    <text evidence="1">Belongs to the glycosyl hydrolase 25 family.</text>
</comment>
<dbReference type="PANTHER" id="PTHR34135:SF2">
    <property type="entry name" value="LYSOZYME"/>
    <property type="match status" value="1"/>
</dbReference>
<keyword evidence="4" id="KW-0732">Signal</keyword>
<evidence type="ECO:0000256" key="3">
    <source>
        <dbReference type="ARBA" id="ARBA00023295"/>
    </source>
</evidence>
<dbReference type="GO" id="GO:0009253">
    <property type="term" value="P:peptidoglycan catabolic process"/>
    <property type="evidence" value="ECO:0007669"/>
    <property type="project" value="InterPro"/>
</dbReference>
<protein>
    <submittedName>
        <fullName evidence="5">Glycosyl hydrolase family protein</fullName>
    </submittedName>
</protein>
<dbReference type="InterPro" id="IPR017853">
    <property type="entry name" value="GH"/>
</dbReference>
<feature type="chain" id="PRO_5001660631" evidence="4">
    <location>
        <begin position="22"/>
        <end position="223"/>
    </location>
</feature>
<dbReference type="GO" id="GO:0003796">
    <property type="term" value="F:lysozyme activity"/>
    <property type="evidence" value="ECO:0007669"/>
    <property type="project" value="InterPro"/>
</dbReference>
<dbReference type="PROSITE" id="PS51904">
    <property type="entry name" value="GLYCOSYL_HYDROL_F25_2"/>
    <property type="match status" value="1"/>
</dbReference>
<comment type="caution">
    <text evidence="5">The sequence shown here is derived from an EMBL/GenBank/DDBJ whole genome shotgun (WGS) entry which is preliminary data.</text>
</comment>
<accession>A0A069E376</accession>
<keyword evidence="6" id="KW-1185">Reference proteome</keyword>
<dbReference type="Pfam" id="PF01183">
    <property type="entry name" value="Glyco_hydro_25"/>
    <property type="match status" value="1"/>
</dbReference>
<gene>
    <name evidence="5" type="ORF">HAD_01820</name>
</gene>
<dbReference type="AlphaFoldDB" id="A0A069E376"/>
<dbReference type="InterPro" id="IPR002053">
    <property type="entry name" value="Glyco_hydro_25"/>
</dbReference>
<dbReference type="EMBL" id="ARYH01000001">
    <property type="protein sequence ID" value="KCZ84377.1"/>
    <property type="molecule type" value="Genomic_DNA"/>
</dbReference>
<keyword evidence="2 5" id="KW-0378">Hydrolase</keyword>
<evidence type="ECO:0000256" key="2">
    <source>
        <dbReference type="ARBA" id="ARBA00022801"/>
    </source>
</evidence>
<dbReference type="OrthoDB" id="9798192at2"/>
<dbReference type="GO" id="GO:0016998">
    <property type="term" value="P:cell wall macromolecule catabolic process"/>
    <property type="evidence" value="ECO:0007669"/>
    <property type="project" value="InterPro"/>
</dbReference>
<feature type="signal peptide" evidence="4">
    <location>
        <begin position="1"/>
        <end position="21"/>
    </location>
</feature>
<evidence type="ECO:0000313" key="6">
    <source>
        <dbReference type="Proteomes" id="UP000027446"/>
    </source>
</evidence>
<dbReference type="SUPFAM" id="SSF51445">
    <property type="entry name" value="(Trans)glycosidases"/>
    <property type="match status" value="1"/>
</dbReference>
<dbReference type="PROSITE" id="PS51257">
    <property type="entry name" value="PROKAR_LIPOPROTEIN"/>
    <property type="match status" value="1"/>
</dbReference>
<dbReference type="GO" id="GO:0016052">
    <property type="term" value="P:carbohydrate catabolic process"/>
    <property type="evidence" value="ECO:0007669"/>
    <property type="project" value="TreeGrafter"/>
</dbReference>
<reference evidence="5 6" key="1">
    <citation type="journal article" date="2014" name="Antonie Van Leeuwenhoek">
        <title>Hyphomonas beringensis sp. nov. and Hyphomonas chukchiensis sp. nov., isolated from surface seawater of the Bering Sea and Chukchi Sea.</title>
        <authorList>
            <person name="Li C."/>
            <person name="Lai Q."/>
            <person name="Li G."/>
            <person name="Dong C."/>
            <person name="Wang J."/>
            <person name="Liao Y."/>
            <person name="Shao Z."/>
        </authorList>
    </citation>
    <scope>NUCLEOTIDE SEQUENCE [LARGE SCALE GENOMIC DNA]</scope>
    <source>
        <strain evidence="5 6">MHS-3</strain>
    </source>
</reference>
<dbReference type="PANTHER" id="PTHR34135">
    <property type="entry name" value="LYSOZYME"/>
    <property type="match status" value="1"/>
</dbReference>
<organism evidence="5 6">
    <name type="scientific">Hyphomonas adhaerens MHS-3</name>
    <dbReference type="NCBI Taxonomy" id="1280949"/>
    <lineage>
        <taxon>Bacteria</taxon>
        <taxon>Pseudomonadati</taxon>
        <taxon>Pseudomonadota</taxon>
        <taxon>Alphaproteobacteria</taxon>
        <taxon>Hyphomonadales</taxon>
        <taxon>Hyphomonadaceae</taxon>
        <taxon>Hyphomonas</taxon>
    </lineage>
</organism>
<dbReference type="Gene3D" id="3.20.20.80">
    <property type="entry name" value="Glycosidases"/>
    <property type="match status" value="1"/>
</dbReference>
<dbReference type="InterPro" id="IPR018077">
    <property type="entry name" value="Glyco_hydro_fam25_subgr"/>
</dbReference>
<evidence type="ECO:0000313" key="5">
    <source>
        <dbReference type="EMBL" id="KCZ84377.1"/>
    </source>
</evidence>
<dbReference type="PATRIC" id="fig|1280949.3.peg.372"/>
<sequence length="223" mass="24685">MRITCLIGSLFLVLTACSQPAGTAADSAPAGAFAPGNEGIDLSHHNGRVNWEALGSAPIDFVYLKATEGRDWKDTRFQENWREASQRGWHVGAYHFYLLCKNGAAQAENFIQSVEVRDGTLPPAVDLEYAHNCTPDGPKAAVLAEIDDFLTALEAEYGAPPVLYTTPEFHRDWLADRFPRNPVWMRRLSGPPEGGVLIWQYSMKGRVPGVDGFVDLNRIPDER</sequence>
<evidence type="ECO:0000256" key="4">
    <source>
        <dbReference type="SAM" id="SignalP"/>
    </source>
</evidence>
<dbReference type="RefSeq" id="WP_035569047.1">
    <property type="nucleotide sequence ID" value="NZ_ARYH01000001.1"/>
</dbReference>
<dbReference type="SMART" id="SM00641">
    <property type="entry name" value="Glyco_25"/>
    <property type="match status" value="1"/>
</dbReference>
<keyword evidence="3" id="KW-0326">Glycosidase</keyword>
<dbReference type="STRING" id="1280949.HAD_01820"/>
<name>A0A069E376_9PROT</name>
<dbReference type="eggNOG" id="COG3757">
    <property type="taxonomic scope" value="Bacteria"/>
</dbReference>
<dbReference type="Proteomes" id="UP000027446">
    <property type="component" value="Unassembled WGS sequence"/>
</dbReference>